<dbReference type="GO" id="GO:0003677">
    <property type="term" value="F:DNA binding"/>
    <property type="evidence" value="ECO:0007669"/>
    <property type="project" value="UniProtKB-KW"/>
</dbReference>
<evidence type="ECO:0000313" key="7">
    <source>
        <dbReference type="Proteomes" id="UP001575105"/>
    </source>
</evidence>
<organism evidence="6 7">
    <name type="scientific">Natronomicrosphaera hydrolytica</name>
    <dbReference type="NCBI Taxonomy" id="3242702"/>
    <lineage>
        <taxon>Bacteria</taxon>
        <taxon>Pseudomonadati</taxon>
        <taxon>Planctomycetota</taxon>
        <taxon>Phycisphaerae</taxon>
        <taxon>Phycisphaerales</taxon>
        <taxon>Phycisphaeraceae</taxon>
        <taxon>Natronomicrosphaera</taxon>
    </lineage>
</organism>
<dbReference type="Pfam" id="PF00356">
    <property type="entry name" value="LacI"/>
    <property type="match status" value="1"/>
</dbReference>
<proteinExistence type="predicted"/>
<gene>
    <name evidence="6" type="ORF">ACERK3_17405</name>
</gene>
<dbReference type="CDD" id="cd06267">
    <property type="entry name" value="PBP1_LacI_sugar_binding-like"/>
    <property type="match status" value="1"/>
</dbReference>
<accession>A0ABV4UAB8</accession>
<name>A0ABV4UAB8_9BACT</name>
<protein>
    <submittedName>
        <fullName evidence="6">LacI family DNA-binding transcriptional regulator</fullName>
    </submittedName>
</protein>
<evidence type="ECO:0000256" key="1">
    <source>
        <dbReference type="ARBA" id="ARBA00022491"/>
    </source>
</evidence>
<evidence type="ECO:0000313" key="6">
    <source>
        <dbReference type="EMBL" id="MFA9480055.1"/>
    </source>
</evidence>
<sequence>MGTTLQDIAKQANTSLMTASRSLRGTGRVNPETRRRIRAIADRLGYTRHKGLVMQSVAPSSDEARQRLLVPVFGKAADLAKSRTGQALIDGLKDRLEELGGTLEVVEVKDIADLLKACKKRRPHGVVLRRPFPRAWVEKLRETAPVVYAISHDYQEGVDAVYANEHRSGAMIMDRLTSLGHREIAWFGVVDHHAPFQNVFFASDSSTVVDRQAWSIHNIRHAVWAGLAVCQPDQKKMPMVLLERDWRFQSLEDVVARGLSEILTLRPQPTAIVVASDAMAHAMLGALRARGLRVPEDMSLVGYGMAGDEQTDLPLTRIDLPMKTIGRAIPELIRRRLADPDALAMSVQLDTTLFEGATIAPVRRS</sequence>
<dbReference type="InterPro" id="IPR046335">
    <property type="entry name" value="LacI/GalR-like_sensor"/>
</dbReference>
<dbReference type="Pfam" id="PF13377">
    <property type="entry name" value="Peripla_BP_3"/>
    <property type="match status" value="1"/>
</dbReference>
<evidence type="ECO:0000256" key="4">
    <source>
        <dbReference type="ARBA" id="ARBA00023163"/>
    </source>
</evidence>
<keyword evidence="3 6" id="KW-0238">DNA-binding</keyword>
<dbReference type="SUPFAM" id="SSF53822">
    <property type="entry name" value="Periplasmic binding protein-like I"/>
    <property type="match status" value="1"/>
</dbReference>
<dbReference type="InterPro" id="IPR028082">
    <property type="entry name" value="Peripla_BP_I"/>
</dbReference>
<dbReference type="SMART" id="SM00354">
    <property type="entry name" value="HTH_LACI"/>
    <property type="match status" value="1"/>
</dbReference>
<keyword evidence="2" id="KW-0805">Transcription regulation</keyword>
<dbReference type="Gene3D" id="1.10.260.40">
    <property type="entry name" value="lambda repressor-like DNA-binding domains"/>
    <property type="match status" value="1"/>
</dbReference>
<dbReference type="SUPFAM" id="SSF47413">
    <property type="entry name" value="lambda repressor-like DNA-binding domains"/>
    <property type="match status" value="1"/>
</dbReference>
<dbReference type="PROSITE" id="PS50932">
    <property type="entry name" value="HTH_LACI_2"/>
    <property type="match status" value="1"/>
</dbReference>
<comment type="caution">
    <text evidence="6">The sequence shown here is derived from an EMBL/GenBank/DDBJ whole genome shotgun (WGS) entry which is preliminary data.</text>
</comment>
<keyword evidence="1" id="KW-0678">Repressor</keyword>
<evidence type="ECO:0000256" key="3">
    <source>
        <dbReference type="ARBA" id="ARBA00023125"/>
    </source>
</evidence>
<dbReference type="Proteomes" id="UP001575105">
    <property type="component" value="Unassembled WGS sequence"/>
</dbReference>
<dbReference type="PANTHER" id="PTHR30146">
    <property type="entry name" value="LACI-RELATED TRANSCRIPTIONAL REPRESSOR"/>
    <property type="match status" value="1"/>
</dbReference>
<dbReference type="InterPro" id="IPR000843">
    <property type="entry name" value="HTH_LacI"/>
</dbReference>
<feature type="domain" description="HTH lacI-type" evidence="5">
    <location>
        <begin position="3"/>
        <end position="54"/>
    </location>
</feature>
<dbReference type="EMBL" id="JBGUBD010000014">
    <property type="protein sequence ID" value="MFA9480055.1"/>
    <property type="molecule type" value="Genomic_DNA"/>
</dbReference>
<evidence type="ECO:0000259" key="5">
    <source>
        <dbReference type="PROSITE" id="PS50932"/>
    </source>
</evidence>
<dbReference type="InterPro" id="IPR010982">
    <property type="entry name" value="Lambda_DNA-bd_dom_sf"/>
</dbReference>
<dbReference type="Gene3D" id="3.40.50.2300">
    <property type="match status" value="2"/>
</dbReference>
<evidence type="ECO:0000256" key="2">
    <source>
        <dbReference type="ARBA" id="ARBA00023015"/>
    </source>
</evidence>
<dbReference type="PANTHER" id="PTHR30146:SF148">
    <property type="entry name" value="HTH-TYPE TRANSCRIPTIONAL REPRESSOR PURR-RELATED"/>
    <property type="match status" value="1"/>
</dbReference>
<reference evidence="6 7" key="1">
    <citation type="submission" date="2024-08" db="EMBL/GenBank/DDBJ databases">
        <title>Whole-genome sequencing of halo(alkali)philic microorganisms from hypersaline lakes.</title>
        <authorList>
            <person name="Sorokin D.Y."/>
            <person name="Merkel A.Y."/>
            <person name="Messina E."/>
            <person name="Yakimov M."/>
        </authorList>
    </citation>
    <scope>NUCLEOTIDE SEQUENCE [LARGE SCALE GENOMIC DNA]</scope>
    <source>
        <strain evidence="6 7">AB-hyl4</strain>
    </source>
</reference>
<dbReference type="RefSeq" id="WP_425346976.1">
    <property type="nucleotide sequence ID" value="NZ_JBGUBD010000014.1"/>
</dbReference>
<keyword evidence="7" id="KW-1185">Reference proteome</keyword>
<keyword evidence="4" id="KW-0804">Transcription</keyword>